<dbReference type="EMBL" id="CP031598">
    <property type="protein sequence ID" value="QEW25859.1"/>
    <property type="molecule type" value="Genomic_DNA"/>
</dbReference>
<evidence type="ECO:0000259" key="7">
    <source>
        <dbReference type="SMART" id="SM00470"/>
    </source>
</evidence>
<gene>
    <name evidence="9" type="primary">dpnA_2</name>
    <name evidence="9" type="ORF">RIdsm_01648</name>
    <name evidence="8" type="ORF">XM52_05855</name>
</gene>
<dbReference type="GO" id="GO:0007059">
    <property type="term" value="P:chromosome segregation"/>
    <property type="evidence" value="ECO:0007669"/>
    <property type="project" value="TreeGrafter"/>
</dbReference>
<dbReference type="AlphaFoldDB" id="A0A0T5PDP1"/>
<dbReference type="SUPFAM" id="SSF110849">
    <property type="entry name" value="ParB/Sulfiredoxin"/>
    <property type="match status" value="1"/>
</dbReference>
<evidence type="ECO:0000313" key="11">
    <source>
        <dbReference type="Proteomes" id="UP000325785"/>
    </source>
</evidence>
<evidence type="ECO:0000256" key="3">
    <source>
        <dbReference type="ARBA" id="ARBA00022679"/>
    </source>
</evidence>
<feature type="region of interest" description="Disordered" evidence="6">
    <location>
        <begin position="151"/>
        <end position="173"/>
    </location>
</feature>
<comment type="catalytic activity">
    <reaction evidence="4">
        <text>a 2'-deoxyadenosine in DNA + S-adenosyl-L-methionine = an N(6)-methyl-2'-deoxyadenosine in DNA + S-adenosyl-L-homocysteine + H(+)</text>
        <dbReference type="Rhea" id="RHEA:15197"/>
        <dbReference type="Rhea" id="RHEA-COMP:12418"/>
        <dbReference type="Rhea" id="RHEA-COMP:12419"/>
        <dbReference type="ChEBI" id="CHEBI:15378"/>
        <dbReference type="ChEBI" id="CHEBI:57856"/>
        <dbReference type="ChEBI" id="CHEBI:59789"/>
        <dbReference type="ChEBI" id="CHEBI:90615"/>
        <dbReference type="ChEBI" id="CHEBI:90616"/>
        <dbReference type="EC" id="2.1.1.72"/>
    </reaction>
</comment>
<dbReference type="GO" id="GO:0008170">
    <property type="term" value="F:N-methyltransferase activity"/>
    <property type="evidence" value="ECO:0007669"/>
    <property type="project" value="InterPro"/>
</dbReference>
<dbReference type="SMART" id="SM00470">
    <property type="entry name" value="ParB"/>
    <property type="match status" value="1"/>
</dbReference>
<dbReference type="PANTHER" id="PTHR33375:SF1">
    <property type="entry name" value="CHROMOSOME-PARTITIONING PROTEIN PARB-RELATED"/>
    <property type="match status" value="1"/>
</dbReference>
<dbReference type="CDD" id="cd16403">
    <property type="entry name" value="ParB_N_like_MT"/>
    <property type="match status" value="1"/>
</dbReference>
<dbReference type="KEGG" id="rid:RIdsm_01648"/>
<keyword evidence="3 9" id="KW-0808">Transferase</keyword>
<dbReference type="PATRIC" id="fig|540747.5.peg.2753"/>
<feature type="region of interest" description="Disordered" evidence="6">
    <location>
        <begin position="433"/>
        <end position="459"/>
    </location>
</feature>
<dbReference type="GO" id="GO:0005694">
    <property type="term" value="C:chromosome"/>
    <property type="evidence" value="ECO:0007669"/>
    <property type="project" value="TreeGrafter"/>
</dbReference>
<dbReference type="InterPro" id="IPR002941">
    <property type="entry name" value="DNA_methylase_N4/N6"/>
</dbReference>
<dbReference type="Proteomes" id="UP000051401">
    <property type="component" value="Unassembled WGS sequence"/>
</dbReference>
<sequence>MSHPKPRKKPAKAPATTALPIDRLKPYARNARQHSDKQIDLIARSIREFGFNNPVLIDRDRAIVAGHGRFEAAKRLKLETVPTVQLDHLTDAQIKAYRIADNRIAELSDWDDEILRFEILDLSDLDLAGELECDLTLTGFDTPELDIILGDAPTEDDTEDKETVDEPDPQAGPVTCPGEIWQLGRHRILCGNALEPSAYSALMGEDTARMIFTDPPYNVPINGHVRMGDTGTHRDFAMGVGEMSDAEFRDFLRAFIRQSMAHVMDGGICMICMDWRHLADLIDAGKAEGLSLINLCVWNKTNGGMGSLYRSKHEMVCIFKKGDVGHINNVELGRHGRYRTNVWDYAGVNTFRKGRSEDLVDHPTVKPTALVADAIRDVSHRGEIVLDPFCGSGATVLAAEKAGRSARAIELDPLYVDVAIRRWQALTGETATHLETGETFADREDATNSNEDEQTHDDQ</sequence>
<dbReference type="InterPro" id="IPR002052">
    <property type="entry name" value="DNA_methylase_N6_adenine_CS"/>
</dbReference>
<dbReference type="GO" id="GO:0009007">
    <property type="term" value="F:site-specific DNA-methyltransferase (adenine-specific) activity"/>
    <property type="evidence" value="ECO:0007669"/>
    <property type="project" value="UniProtKB-EC"/>
</dbReference>
<keyword evidence="2 8" id="KW-0489">Methyltransferase</keyword>
<dbReference type="Gene3D" id="3.90.1530.10">
    <property type="entry name" value="Conserved hypothetical protein from pyrococcus furiosus pfu- 392566-001, ParB domain"/>
    <property type="match status" value="1"/>
</dbReference>
<dbReference type="InterPro" id="IPR029063">
    <property type="entry name" value="SAM-dependent_MTases_sf"/>
</dbReference>
<protein>
    <recommendedName>
        <fullName evidence="5">Methyltransferase</fullName>
        <ecNumber evidence="5">2.1.1.-</ecNumber>
    </recommendedName>
</protein>
<dbReference type="GO" id="GO:0045881">
    <property type="term" value="P:positive regulation of sporulation resulting in formation of a cellular spore"/>
    <property type="evidence" value="ECO:0007669"/>
    <property type="project" value="TreeGrafter"/>
</dbReference>
<dbReference type="PROSITE" id="PS00092">
    <property type="entry name" value="N6_MTASE"/>
    <property type="match status" value="1"/>
</dbReference>
<evidence type="ECO:0000256" key="6">
    <source>
        <dbReference type="SAM" id="MobiDB-lite"/>
    </source>
</evidence>
<reference evidence="9 11" key="2">
    <citation type="submission" date="2018-08" db="EMBL/GenBank/DDBJ databases">
        <title>Genetic Globetrotter - A new plasmid hitch-hiking vast phylogenetic and geographic distances.</title>
        <authorList>
            <person name="Vollmers J."/>
            <person name="Petersen J."/>
        </authorList>
    </citation>
    <scope>NUCLEOTIDE SEQUENCE [LARGE SCALE GENOMIC DNA]</scope>
    <source>
        <strain evidence="9 11">DSM 26383</strain>
    </source>
</reference>
<proteinExistence type="inferred from homology"/>
<evidence type="ECO:0000256" key="5">
    <source>
        <dbReference type="RuleBase" id="RU362026"/>
    </source>
</evidence>
<dbReference type="RefSeq" id="WP_057814157.1">
    <property type="nucleotide sequence ID" value="NZ_CP031598.1"/>
</dbReference>
<dbReference type="EMBL" id="LAXI01000002">
    <property type="protein sequence ID" value="KRS19180.1"/>
    <property type="molecule type" value="Genomic_DNA"/>
</dbReference>
<dbReference type="REBASE" id="371474">
    <property type="entry name" value="M.Rin26383ORF1648P"/>
</dbReference>
<dbReference type="GO" id="GO:0032259">
    <property type="term" value="P:methylation"/>
    <property type="evidence" value="ECO:0007669"/>
    <property type="project" value="UniProtKB-KW"/>
</dbReference>
<evidence type="ECO:0000256" key="1">
    <source>
        <dbReference type="ARBA" id="ARBA00006594"/>
    </source>
</evidence>
<feature type="compositionally biased region" description="Acidic residues" evidence="6">
    <location>
        <begin position="450"/>
        <end position="459"/>
    </location>
</feature>
<accession>A0A0T5PDP1</accession>
<dbReference type="InterPro" id="IPR036086">
    <property type="entry name" value="ParB/Sulfiredoxin_sf"/>
</dbReference>
<keyword evidence="10" id="KW-1185">Reference proteome</keyword>
<dbReference type="OrthoDB" id="7806498at2"/>
<dbReference type="EC" id="2.1.1.-" evidence="5"/>
<dbReference type="GO" id="GO:0003677">
    <property type="term" value="F:DNA binding"/>
    <property type="evidence" value="ECO:0007669"/>
    <property type="project" value="InterPro"/>
</dbReference>
<reference evidence="8 10" key="1">
    <citation type="submission" date="2015-04" db="EMBL/GenBank/DDBJ databases">
        <title>The draft genome sequence of Roseovarius indicus B108T.</title>
        <authorList>
            <person name="Li G."/>
            <person name="Lai Q."/>
            <person name="Shao Z."/>
            <person name="Yan P."/>
        </authorList>
    </citation>
    <scope>NUCLEOTIDE SEQUENCE [LARGE SCALE GENOMIC DNA]</scope>
    <source>
        <strain evidence="8 10">B108</strain>
    </source>
</reference>
<dbReference type="InterPro" id="IPR050336">
    <property type="entry name" value="Chromosome_partition/occlusion"/>
</dbReference>
<comment type="similarity">
    <text evidence="1 5">Belongs to the N(4)/N(6)-methyltransferase family.</text>
</comment>
<dbReference type="PIRSF" id="PIRSF036758">
    <property type="entry name" value="Aden_M_ParB"/>
    <property type="match status" value="1"/>
</dbReference>
<feature type="compositionally biased region" description="Acidic residues" evidence="6">
    <location>
        <begin position="153"/>
        <end position="168"/>
    </location>
</feature>
<dbReference type="Gene3D" id="3.40.50.150">
    <property type="entry name" value="Vaccinia Virus protein VP39"/>
    <property type="match status" value="1"/>
</dbReference>
<evidence type="ECO:0000313" key="8">
    <source>
        <dbReference type="EMBL" id="KRS19180.1"/>
    </source>
</evidence>
<evidence type="ECO:0000313" key="9">
    <source>
        <dbReference type="EMBL" id="QEW25859.1"/>
    </source>
</evidence>
<dbReference type="InterPro" id="IPR003115">
    <property type="entry name" value="ParB_N"/>
</dbReference>
<dbReference type="Pfam" id="PF01555">
    <property type="entry name" value="N6_N4_Mtase"/>
    <property type="match status" value="1"/>
</dbReference>
<dbReference type="PANTHER" id="PTHR33375">
    <property type="entry name" value="CHROMOSOME-PARTITIONING PROTEIN PARB-RELATED"/>
    <property type="match status" value="1"/>
</dbReference>
<dbReference type="STRING" id="540747.SAMN04488031_10361"/>
<evidence type="ECO:0000313" key="10">
    <source>
        <dbReference type="Proteomes" id="UP000051401"/>
    </source>
</evidence>
<evidence type="ECO:0000256" key="2">
    <source>
        <dbReference type="ARBA" id="ARBA00022603"/>
    </source>
</evidence>
<feature type="domain" description="ParB-like N-terminal" evidence="7">
    <location>
        <begin position="17"/>
        <end position="103"/>
    </location>
</feature>
<dbReference type="PRINTS" id="PR00508">
    <property type="entry name" value="S21N4MTFRASE"/>
</dbReference>
<dbReference type="Proteomes" id="UP000325785">
    <property type="component" value="Chromosome"/>
</dbReference>
<dbReference type="InterPro" id="IPR015840">
    <property type="entry name" value="DNA_MeTrfase_ParB"/>
</dbReference>
<dbReference type="InterPro" id="IPR001091">
    <property type="entry name" value="RM_Methyltransferase"/>
</dbReference>
<name>A0A0T5PDP1_9RHOB</name>
<dbReference type="Pfam" id="PF02195">
    <property type="entry name" value="ParB_N"/>
    <property type="match status" value="1"/>
</dbReference>
<evidence type="ECO:0000256" key="4">
    <source>
        <dbReference type="ARBA" id="ARBA00047942"/>
    </source>
</evidence>
<dbReference type="SUPFAM" id="SSF53335">
    <property type="entry name" value="S-adenosyl-L-methionine-dependent methyltransferases"/>
    <property type="match status" value="1"/>
</dbReference>
<organism evidence="8 10">
    <name type="scientific">Roseovarius indicus</name>
    <dbReference type="NCBI Taxonomy" id="540747"/>
    <lineage>
        <taxon>Bacteria</taxon>
        <taxon>Pseudomonadati</taxon>
        <taxon>Pseudomonadota</taxon>
        <taxon>Alphaproteobacteria</taxon>
        <taxon>Rhodobacterales</taxon>
        <taxon>Roseobacteraceae</taxon>
        <taxon>Roseovarius</taxon>
    </lineage>
</organism>